<dbReference type="EMBL" id="BARS01012054">
    <property type="protein sequence ID" value="GAF96557.1"/>
    <property type="molecule type" value="Genomic_DNA"/>
</dbReference>
<proteinExistence type="predicted"/>
<comment type="caution">
    <text evidence="4">The sequence shown here is derived from an EMBL/GenBank/DDBJ whole genome shotgun (WGS) entry which is preliminary data.</text>
</comment>
<dbReference type="SUPFAM" id="SSF53383">
    <property type="entry name" value="PLP-dependent transferases"/>
    <property type="match status" value="1"/>
</dbReference>
<feature type="non-terminal residue" evidence="4">
    <location>
        <position position="1"/>
    </location>
</feature>
<gene>
    <name evidence="4" type="ORF">S01H1_21663</name>
</gene>
<dbReference type="PANTHER" id="PTHR13693:SF3">
    <property type="entry name" value="LD36009P"/>
    <property type="match status" value="1"/>
</dbReference>
<keyword evidence="2" id="KW-0808">Transferase</keyword>
<evidence type="ECO:0000313" key="4">
    <source>
        <dbReference type="EMBL" id="GAF96557.1"/>
    </source>
</evidence>
<comment type="cofactor">
    <cofactor evidence="1">
        <name>pyridoxal 5'-phosphate</name>
        <dbReference type="ChEBI" id="CHEBI:597326"/>
    </cofactor>
</comment>
<dbReference type="GO" id="GO:0030170">
    <property type="term" value="F:pyridoxal phosphate binding"/>
    <property type="evidence" value="ECO:0007669"/>
    <property type="project" value="InterPro"/>
</dbReference>
<dbReference type="Gene3D" id="3.90.1150.10">
    <property type="entry name" value="Aspartate Aminotransferase, domain 1"/>
    <property type="match status" value="1"/>
</dbReference>
<evidence type="ECO:0000256" key="1">
    <source>
        <dbReference type="ARBA" id="ARBA00001933"/>
    </source>
</evidence>
<dbReference type="InterPro" id="IPR015424">
    <property type="entry name" value="PyrdxlP-dep_Trfase"/>
</dbReference>
<evidence type="ECO:0000256" key="2">
    <source>
        <dbReference type="ARBA" id="ARBA00022679"/>
    </source>
</evidence>
<dbReference type="InterPro" id="IPR050087">
    <property type="entry name" value="AON_synthase_class-II"/>
</dbReference>
<feature type="domain" description="Aminotransferase class I/classII large" evidence="3">
    <location>
        <begin position="4"/>
        <end position="92"/>
    </location>
</feature>
<dbReference type="Pfam" id="PF00155">
    <property type="entry name" value="Aminotran_1_2"/>
    <property type="match status" value="1"/>
</dbReference>
<reference evidence="4" key="1">
    <citation type="journal article" date="2014" name="Front. Microbiol.">
        <title>High frequency of phylogenetically diverse reductive dehalogenase-homologous genes in deep subseafloor sedimentary metagenomes.</title>
        <authorList>
            <person name="Kawai M."/>
            <person name="Futagami T."/>
            <person name="Toyoda A."/>
            <person name="Takaki Y."/>
            <person name="Nishi S."/>
            <person name="Hori S."/>
            <person name="Arai W."/>
            <person name="Tsubouchi T."/>
            <person name="Morono Y."/>
            <person name="Uchiyama I."/>
            <person name="Ito T."/>
            <person name="Fujiyama A."/>
            <person name="Inagaki F."/>
            <person name="Takami H."/>
        </authorList>
    </citation>
    <scope>NUCLEOTIDE SEQUENCE</scope>
    <source>
        <strain evidence="4">Expedition CK06-06</strain>
    </source>
</reference>
<dbReference type="PANTHER" id="PTHR13693">
    <property type="entry name" value="CLASS II AMINOTRANSFERASE/8-AMINO-7-OXONONANOATE SYNTHASE"/>
    <property type="match status" value="1"/>
</dbReference>
<accession>X0U866</accession>
<name>X0U866_9ZZZZ</name>
<dbReference type="GO" id="GO:0016740">
    <property type="term" value="F:transferase activity"/>
    <property type="evidence" value="ECO:0007669"/>
    <property type="project" value="UniProtKB-KW"/>
</dbReference>
<dbReference type="InterPro" id="IPR015422">
    <property type="entry name" value="PyrdxlP-dep_Trfase_small"/>
</dbReference>
<dbReference type="InterPro" id="IPR004839">
    <property type="entry name" value="Aminotransferase_I/II_large"/>
</dbReference>
<sequence length="100" mass="11904">RKILEYLHKMTAYFRERLVDLGFEVVKGEHPIVPLMIRDTQKTAELVKYLEANGILSTGIYYPTVPKRDEEIRFQICADHTRCDIDYVLEVLTEYKETHW</sequence>
<organism evidence="4">
    <name type="scientific">marine sediment metagenome</name>
    <dbReference type="NCBI Taxonomy" id="412755"/>
    <lineage>
        <taxon>unclassified sequences</taxon>
        <taxon>metagenomes</taxon>
        <taxon>ecological metagenomes</taxon>
    </lineage>
</organism>
<protein>
    <recommendedName>
        <fullName evidence="3">Aminotransferase class I/classII large domain-containing protein</fullName>
    </recommendedName>
</protein>
<dbReference type="AlphaFoldDB" id="X0U866"/>
<evidence type="ECO:0000259" key="3">
    <source>
        <dbReference type="Pfam" id="PF00155"/>
    </source>
</evidence>